<dbReference type="HOGENOM" id="CLU_3080446_0_0_6"/>
<organism evidence="1 2">
    <name type="scientific">Hafnia alvei ATCC 51873</name>
    <dbReference type="NCBI Taxonomy" id="1002364"/>
    <lineage>
        <taxon>Bacteria</taxon>
        <taxon>Pseudomonadati</taxon>
        <taxon>Pseudomonadota</taxon>
        <taxon>Gammaproteobacteria</taxon>
        <taxon>Enterobacterales</taxon>
        <taxon>Hafniaceae</taxon>
        <taxon>Hafnia</taxon>
    </lineage>
</organism>
<dbReference type="Proteomes" id="UP000005959">
    <property type="component" value="Unassembled WGS sequence"/>
</dbReference>
<reference evidence="1 2" key="1">
    <citation type="submission" date="2011-08" db="EMBL/GenBank/DDBJ databases">
        <authorList>
            <person name="Weinstock G."/>
            <person name="Sodergren E."/>
            <person name="Clifton S."/>
            <person name="Fulton L."/>
            <person name="Fulton B."/>
            <person name="Courtney L."/>
            <person name="Fronick C."/>
            <person name="Harrison M."/>
            <person name="Strong C."/>
            <person name="Farmer C."/>
            <person name="Delahaunty K."/>
            <person name="Markovic C."/>
            <person name="Hall O."/>
            <person name="Minx P."/>
            <person name="Tomlinson C."/>
            <person name="Mitreva M."/>
            <person name="Hou S."/>
            <person name="Chen J."/>
            <person name="Wollam A."/>
            <person name="Pepin K.H."/>
            <person name="Johnson M."/>
            <person name="Bhonagiri V."/>
            <person name="Zhang X."/>
            <person name="Suruliraj S."/>
            <person name="Warren W."/>
            <person name="Chinwalla A."/>
            <person name="Mardis E.R."/>
            <person name="Wilson R.K."/>
        </authorList>
    </citation>
    <scope>NUCLEOTIDE SEQUENCE [LARGE SCALE GENOMIC DNA]</scope>
    <source>
        <strain evidence="1 2">ATCC 51873</strain>
    </source>
</reference>
<comment type="caution">
    <text evidence="1">The sequence shown here is derived from an EMBL/GenBank/DDBJ whole genome shotgun (WGS) entry which is preliminary data.</text>
</comment>
<dbReference type="AlphaFoldDB" id="G9Y3P9"/>
<name>G9Y3P9_HAFAL</name>
<gene>
    <name evidence="1" type="ORF">HMPREF0454_01179</name>
</gene>
<protein>
    <submittedName>
        <fullName evidence="1">Uncharacterized protein</fullName>
    </submittedName>
</protein>
<evidence type="ECO:0000313" key="1">
    <source>
        <dbReference type="EMBL" id="EHM45403.1"/>
    </source>
</evidence>
<proteinExistence type="predicted"/>
<accession>G9Y3P9</accession>
<evidence type="ECO:0000313" key="2">
    <source>
        <dbReference type="Proteomes" id="UP000005959"/>
    </source>
</evidence>
<dbReference type="EMBL" id="AGCI01000018">
    <property type="protein sequence ID" value="EHM45403.1"/>
    <property type="molecule type" value="Genomic_DNA"/>
</dbReference>
<sequence length="52" mass="6092">MFAIKEELKRRYSAIFTFPILVHDRPQYGRISAALLIFTFGEEALLHDQIPK</sequence>